<keyword evidence="2 9" id="KW-0321">Glycogen metabolism</keyword>
<feature type="binding site" evidence="9">
    <location>
        <position position="193"/>
    </location>
    <ligand>
        <name>alpha-D-glucose 1-phosphate</name>
        <dbReference type="ChEBI" id="CHEBI:58601"/>
    </ligand>
</feature>
<dbReference type="InterPro" id="IPR011004">
    <property type="entry name" value="Trimer_LpxA-like_sf"/>
</dbReference>
<dbReference type="SUPFAM" id="SSF51161">
    <property type="entry name" value="Trimeric LpxA-like enzymes"/>
    <property type="match status" value="1"/>
</dbReference>
<dbReference type="Gene3D" id="3.90.550.10">
    <property type="entry name" value="Spore Coat Polysaccharide Biosynthesis Protein SpsA, Chain A"/>
    <property type="match status" value="1"/>
</dbReference>
<keyword evidence="4 9" id="KW-0548">Nucleotidyltransferase</keyword>
<dbReference type="Pfam" id="PF00483">
    <property type="entry name" value="NTP_transferase"/>
    <property type="match status" value="1"/>
</dbReference>
<dbReference type="RefSeq" id="WP_173769791.1">
    <property type="nucleotide sequence ID" value="NZ_JAAIPV010000014.1"/>
</dbReference>
<dbReference type="Pfam" id="PF24894">
    <property type="entry name" value="Hexapep_GlmU"/>
    <property type="match status" value="1"/>
</dbReference>
<comment type="pathway">
    <text evidence="9">Glycan biosynthesis; glycogen biosynthesis.</text>
</comment>
<feature type="binding site" evidence="9">
    <location>
        <begin position="182"/>
        <end position="183"/>
    </location>
    <ligand>
        <name>alpha-D-glucose 1-phosphate</name>
        <dbReference type="ChEBI" id="CHEBI:58601"/>
    </ligand>
</feature>
<dbReference type="PROSITE" id="PS00808">
    <property type="entry name" value="ADP_GLC_PYROPHOSPH_1"/>
    <property type="match status" value="1"/>
</dbReference>
<gene>
    <name evidence="9" type="primary">glgC</name>
    <name evidence="12" type="ORF">G5B17_09475</name>
</gene>
<name>A0ABX2H867_9FIRM</name>
<feature type="binding site" evidence="9">
    <location>
        <position position="166"/>
    </location>
    <ligand>
        <name>alpha-D-glucose 1-phosphate</name>
        <dbReference type="ChEBI" id="CHEBI:58601"/>
    </ligand>
</feature>
<comment type="caution">
    <text evidence="12">The sequence shown here is derived from an EMBL/GenBank/DDBJ whole genome shotgun (WGS) entry which is preliminary data.</text>
</comment>
<comment type="function">
    <text evidence="9">Involved in the biosynthesis of ADP-glucose, a building block required for the elongation reactions to produce glycogen. Catalyzes the reaction between ATP and alpha-D-glucose 1-phosphate (G1P) to produce pyrophosphate and ADP-Glc.</text>
</comment>
<comment type="similarity">
    <text evidence="1 9">Belongs to the bacterial/plant glucose-1-phosphate adenylyltransferase family.</text>
</comment>
<dbReference type="GO" id="GO:0008878">
    <property type="term" value="F:glucose-1-phosphate adenylyltransferase activity"/>
    <property type="evidence" value="ECO:0007669"/>
    <property type="project" value="UniProtKB-EC"/>
</dbReference>
<reference evidence="12 13" key="1">
    <citation type="journal article" date="2020" name="Cell Host Microbe">
        <title>Functional and Genomic Variation between Human-Derived Isolates of Lachnospiraceae Reveals Inter- and Intra-Species Diversity.</title>
        <authorList>
            <person name="Sorbara M.T."/>
            <person name="Littmann E.R."/>
            <person name="Fontana E."/>
            <person name="Moody T.U."/>
            <person name="Kohout C.E."/>
            <person name="Gjonbalaj M."/>
            <person name="Eaton V."/>
            <person name="Seok R."/>
            <person name="Leiner I.M."/>
            <person name="Pamer E.G."/>
        </authorList>
    </citation>
    <scope>NUCLEOTIDE SEQUENCE [LARGE SCALE GENOMIC DNA]</scope>
    <source>
        <strain evidence="12 13">MSK.17.74</strain>
    </source>
</reference>
<keyword evidence="13" id="KW-1185">Reference proteome</keyword>
<dbReference type="EC" id="2.7.7.27" evidence="9"/>
<dbReference type="CDD" id="cd02508">
    <property type="entry name" value="ADP_Glucose_PP"/>
    <property type="match status" value="1"/>
</dbReference>
<feature type="site" description="Could play a key role in the communication between the regulatory and the substrate sites" evidence="9">
    <location>
        <position position="60"/>
    </location>
</feature>
<feature type="domain" description="Nucleotidyl transferase" evidence="10">
    <location>
        <begin position="8"/>
        <end position="262"/>
    </location>
</feature>
<keyword evidence="8 9" id="KW-0119">Carbohydrate metabolism</keyword>
<accession>A0ABX2H867</accession>
<keyword evidence="5 9" id="KW-0547">Nucleotide-binding</keyword>
<dbReference type="InterPro" id="IPR029044">
    <property type="entry name" value="Nucleotide-diphossugar_trans"/>
</dbReference>
<dbReference type="Gene3D" id="2.160.10.10">
    <property type="entry name" value="Hexapeptide repeat proteins"/>
    <property type="match status" value="1"/>
</dbReference>
<evidence type="ECO:0000256" key="4">
    <source>
        <dbReference type="ARBA" id="ARBA00022695"/>
    </source>
</evidence>
<evidence type="ECO:0000256" key="9">
    <source>
        <dbReference type="HAMAP-Rule" id="MF_00624"/>
    </source>
</evidence>
<dbReference type="InterPro" id="IPR056818">
    <property type="entry name" value="GlmU/GlgC-like_hexapep"/>
</dbReference>
<evidence type="ECO:0000259" key="11">
    <source>
        <dbReference type="Pfam" id="PF24894"/>
    </source>
</evidence>
<dbReference type="PROSITE" id="PS00810">
    <property type="entry name" value="ADP_GLC_PYROPHOSPH_3"/>
    <property type="match status" value="1"/>
</dbReference>
<sequence length="380" mass="41775">MKQNSMLAMILAGGRGSRLHDLTNKVAKPAVSYGGKYRIIDFPLSNCANSGIDVVGVLTQYESVELNSYVAAGGRWGLDSKDSGVYVLPPREKADTGLDVYRGTADAISQNIDFIDQYDPEYLLVLSGDHIYKMNYDKMLAFHKERQADATIAVIEVPLKEASRFGIMNTDGETDRITEFVEKPPVPESNLASMGIYIFNWKLLRKLLLADMKNPDSNHDFGKDIIPTLLGDEKRLFAYRFKGYWKDVGIIDSLWEANMDLLSPDNELDLSDLTWKIYTEDVTALPQYIGTEARIQNAYITQGCVIEGEVTNSVIFTGAKVRPGAKVIDSVLMPGAIVEDGAVVIRALVANGVNIGKGALVGSADSEHIELIAKRVKGAE</sequence>
<dbReference type="PANTHER" id="PTHR43523:SF2">
    <property type="entry name" value="GLUCOSE-1-PHOSPHATE ADENYLYLTRANSFERASE"/>
    <property type="match status" value="1"/>
</dbReference>
<dbReference type="PANTHER" id="PTHR43523">
    <property type="entry name" value="GLUCOSE-1-PHOSPHATE ADENYLYLTRANSFERASE-RELATED"/>
    <property type="match status" value="1"/>
</dbReference>
<dbReference type="HAMAP" id="MF_00624">
    <property type="entry name" value="GlgC"/>
    <property type="match status" value="1"/>
</dbReference>
<evidence type="ECO:0000256" key="5">
    <source>
        <dbReference type="ARBA" id="ARBA00022741"/>
    </source>
</evidence>
<dbReference type="EMBL" id="JAAITS010000023">
    <property type="protein sequence ID" value="NSG85662.1"/>
    <property type="molecule type" value="Genomic_DNA"/>
</dbReference>
<comment type="caution">
    <text evidence="9">Lacks conserved residue(s) required for the propagation of feature annotation.</text>
</comment>
<comment type="subunit">
    <text evidence="9">Homotetramer.</text>
</comment>
<dbReference type="NCBIfam" id="NF003670">
    <property type="entry name" value="PRK05293.1"/>
    <property type="match status" value="1"/>
</dbReference>
<dbReference type="InterPro" id="IPR005835">
    <property type="entry name" value="NTP_transferase_dom"/>
</dbReference>
<evidence type="ECO:0000313" key="13">
    <source>
        <dbReference type="Proteomes" id="UP001644719"/>
    </source>
</evidence>
<feature type="domain" description="Glucose-1-phosphate adenylyltransferase/Bifunctional protein GlmU-like C-terminal hexapeptide" evidence="11">
    <location>
        <begin position="291"/>
        <end position="365"/>
    </location>
</feature>
<feature type="binding site" evidence="9">
    <location>
        <position position="101"/>
    </location>
    <ligand>
        <name>alpha-D-glucose 1-phosphate</name>
        <dbReference type="ChEBI" id="CHEBI:58601"/>
    </ligand>
</feature>
<dbReference type="InterPro" id="IPR005836">
    <property type="entry name" value="ADP_Glu_pyroP_CS"/>
</dbReference>
<keyword evidence="7 9" id="KW-0320">Glycogen biosynthesis</keyword>
<evidence type="ECO:0000256" key="1">
    <source>
        <dbReference type="ARBA" id="ARBA00010443"/>
    </source>
</evidence>
<evidence type="ECO:0000259" key="10">
    <source>
        <dbReference type="Pfam" id="PF00483"/>
    </source>
</evidence>
<evidence type="ECO:0000256" key="6">
    <source>
        <dbReference type="ARBA" id="ARBA00022840"/>
    </source>
</evidence>
<protein>
    <recommendedName>
        <fullName evidence="9">Glucose-1-phosphate adenylyltransferase</fullName>
        <ecNumber evidence="9">2.7.7.27</ecNumber>
    </recommendedName>
    <alternativeName>
        <fullName evidence="9">ADP-glucose pyrophosphorylase</fullName>
        <shortName evidence="9">ADPGlc PPase</shortName>
    </alternativeName>
    <alternativeName>
        <fullName evidence="9">ADP-glucose synthase</fullName>
    </alternativeName>
</protein>
<evidence type="ECO:0000256" key="3">
    <source>
        <dbReference type="ARBA" id="ARBA00022679"/>
    </source>
</evidence>
<evidence type="ECO:0000313" key="12">
    <source>
        <dbReference type="EMBL" id="NSG85662.1"/>
    </source>
</evidence>
<dbReference type="SUPFAM" id="SSF53448">
    <property type="entry name" value="Nucleotide-diphospho-sugar transferases"/>
    <property type="match status" value="1"/>
</dbReference>
<dbReference type="NCBIfam" id="TIGR02091">
    <property type="entry name" value="glgC"/>
    <property type="match status" value="1"/>
</dbReference>
<dbReference type="CDD" id="cd04651">
    <property type="entry name" value="LbH_G1P_AT_C"/>
    <property type="match status" value="1"/>
</dbReference>
<evidence type="ECO:0000256" key="7">
    <source>
        <dbReference type="ARBA" id="ARBA00023056"/>
    </source>
</evidence>
<comment type="catalytic activity">
    <reaction evidence="9">
        <text>alpha-D-glucose 1-phosphate + ATP + H(+) = ADP-alpha-D-glucose + diphosphate</text>
        <dbReference type="Rhea" id="RHEA:12120"/>
        <dbReference type="ChEBI" id="CHEBI:15378"/>
        <dbReference type="ChEBI" id="CHEBI:30616"/>
        <dbReference type="ChEBI" id="CHEBI:33019"/>
        <dbReference type="ChEBI" id="CHEBI:57498"/>
        <dbReference type="ChEBI" id="CHEBI:58601"/>
        <dbReference type="EC" id="2.7.7.27"/>
    </reaction>
</comment>
<proteinExistence type="inferred from homology"/>
<keyword evidence="6 9" id="KW-0067">ATP-binding</keyword>
<evidence type="ECO:0000256" key="8">
    <source>
        <dbReference type="ARBA" id="ARBA00023277"/>
    </source>
</evidence>
<keyword evidence="3 9" id="KW-0808">Transferase</keyword>
<dbReference type="InterPro" id="IPR023049">
    <property type="entry name" value="GlgC_bac"/>
</dbReference>
<dbReference type="InterPro" id="IPR011831">
    <property type="entry name" value="ADP-Glc_PPase"/>
</dbReference>
<dbReference type="Proteomes" id="UP001644719">
    <property type="component" value="Unassembled WGS sequence"/>
</dbReference>
<organism evidence="12 13">
    <name type="scientific">Blautia faecis</name>
    <dbReference type="NCBI Taxonomy" id="871665"/>
    <lineage>
        <taxon>Bacteria</taxon>
        <taxon>Bacillati</taxon>
        <taxon>Bacillota</taxon>
        <taxon>Clostridia</taxon>
        <taxon>Lachnospirales</taxon>
        <taxon>Lachnospiraceae</taxon>
        <taxon>Blautia</taxon>
    </lineage>
</organism>
<evidence type="ECO:0000256" key="2">
    <source>
        <dbReference type="ARBA" id="ARBA00022600"/>
    </source>
</evidence>